<evidence type="ECO:0000256" key="1">
    <source>
        <dbReference type="SAM" id="MobiDB-lite"/>
    </source>
</evidence>
<feature type="compositionally biased region" description="Low complexity" evidence="1">
    <location>
        <begin position="403"/>
        <end position="426"/>
    </location>
</feature>
<feature type="region of interest" description="Disordered" evidence="1">
    <location>
        <begin position="1"/>
        <end position="142"/>
    </location>
</feature>
<proteinExistence type="predicted"/>
<protein>
    <submittedName>
        <fullName evidence="2">Uncharacterized protein</fullName>
    </submittedName>
</protein>
<organism evidence="2 3">
    <name type="scientific">Saccharata proteae CBS 121410</name>
    <dbReference type="NCBI Taxonomy" id="1314787"/>
    <lineage>
        <taxon>Eukaryota</taxon>
        <taxon>Fungi</taxon>
        <taxon>Dikarya</taxon>
        <taxon>Ascomycota</taxon>
        <taxon>Pezizomycotina</taxon>
        <taxon>Dothideomycetes</taxon>
        <taxon>Dothideomycetes incertae sedis</taxon>
        <taxon>Botryosphaeriales</taxon>
        <taxon>Saccharataceae</taxon>
        <taxon>Saccharata</taxon>
    </lineage>
</organism>
<feature type="compositionally biased region" description="Basic and acidic residues" evidence="1">
    <location>
        <begin position="532"/>
        <end position="555"/>
    </location>
</feature>
<sequence length="629" mass="69194">MTRQDTKRKQLAKKRKRQNQAITEDGAPYNKRSRPENWSALQAGPPPPRPRASAEPQDRGHESQNRSASPSDLDSSDSGCISEDDPQESTPKKAMAAEKDADALKYIPKDDRGRQKPCVNQTYGQATWFPGLDDGGNGSGEEDEAMEYLRSVRDEASKVPHVLTAHGDDYDDTYDIGDTRGYYQDGAYTAAPTIGPELPADWDLEDEGEDDADENGNPKPRRAIDPQEAYNTVLGARYRRHREVLQRDPPADAIAALSPTQCIHFPYRNHFAEKKAKKEFLRCFKEQMPHPAQIASMDSYTVLSLLGLITTELKRNQNISMRLSTWTWSLLGRLGDFSTLTSEDVCIVRELAKRAIWVRCGYLGKDIAEQTAAFGDSTTDSDEDWSTFTEKQKESIMSFQGNAQSSHSSSTQSASAQATSPQAPSTKPSKPNTSNASPRKKKEQDAALDAEDARLAMQSARDSLLGRVRASAPSKPSMSKLEFYAKLEAGEMTLDIGAEAGLESDAEMADAAASALEGKDAGVVVGEKDVQMDGHKDAQQDGQKDDPNDVQKDVEMDGPTDAKVSAKESTKSNDRMETKEDGALSPEDEKLPNANTCATIHMIITIVGETFGQRDLLEFREIWGEAEQL</sequence>
<feature type="region of interest" description="Disordered" evidence="1">
    <location>
        <begin position="396"/>
        <end position="448"/>
    </location>
</feature>
<reference evidence="2" key="1">
    <citation type="journal article" date="2020" name="Stud. Mycol.">
        <title>101 Dothideomycetes genomes: a test case for predicting lifestyles and emergence of pathogens.</title>
        <authorList>
            <person name="Haridas S."/>
            <person name="Albert R."/>
            <person name="Binder M."/>
            <person name="Bloem J."/>
            <person name="Labutti K."/>
            <person name="Salamov A."/>
            <person name="Andreopoulos B."/>
            <person name="Baker S."/>
            <person name="Barry K."/>
            <person name="Bills G."/>
            <person name="Bluhm B."/>
            <person name="Cannon C."/>
            <person name="Castanera R."/>
            <person name="Culley D."/>
            <person name="Daum C."/>
            <person name="Ezra D."/>
            <person name="Gonzalez J."/>
            <person name="Henrissat B."/>
            <person name="Kuo A."/>
            <person name="Liang C."/>
            <person name="Lipzen A."/>
            <person name="Lutzoni F."/>
            <person name="Magnuson J."/>
            <person name="Mondo S."/>
            <person name="Nolan M."/>
            <person name="Ohm R."/>
            <person name="Pangilinan J."/>
            <person name="Park H.-J."/>
            <person name="Ramirez L."/>
            <person name="Alfaro M."/>
            <person name="Sun H."/>
            <person name="Tritt A."/>
            <person name="Yoshinaga Y."/>
            <person name="Zwiers L.-H."/>
            <person name="Turgeon B."/>
            <person name="Goodwin S."/>
            <person name="Spatafora J."/>
            <person name="Crous P."/>
            <person name="Grigoriev I."/>
        </authorList>
    </citation>
    <scope>NUCLEOTIDE SEQUENCE</scope>
    <source>
        <strain evidence="2">CBS 121410</strain>
    </source>
</reference>
<dbReference type="Pfam" id="PF04938">
    <property type="entry name" value="SIP1"/>
    <property type="match status" value="1"/>
</dbReference>
<evidence type="ECO:0000313" key="2">
    <source>
        <dbReference type="EMBL" id="KAF2090329.1"/>
    </source>
</evidence>
<feature type="region of interest" description="Disordered" evidence="1">
    <location>
        <begin position="532"/>
        <end position="591"/>
    </location>
</feature>
<feature type="region of interest" description="Disordered" evidence="1">
    <location>
        <begin position="194"/>
        <end position="226"/>
    </location>
</feature>
<dbReference type="Gene3D" id="1.20.58.1070">
    <property type="match status" value="1"/>
</dbReference>
<dbReference type="InterPro" id="IPR035426">
    <property type="entry name" value="Gemin2/Brr1"/>
</dbReference>
<dbReference type="GO" id="GO:0000387">
    <property type="term" value="P:spliceosomal snRNP assembly"/>
    <property type="evidence" value="ECO:0007669"/>
    <property type="project" value="InterPro"/>
</dbReference>
<feature type="compositionally biased region" description="Polar residues" evidence="1">
    <location>
        <begin position="427"/>
        <end position="437"/>
    </location>
</feature>
<evidence type="ECO:0000313" key="3">
    <source>
        <dbReference type="Proteomes" id="UP000799776"/>
    </source>
</evidence>
<dbReference type="Proteomes" id="UP000799776">
    <property type="component" value="Unassembled WGS sequence"/>
</dbReference>
<feature type="compositionally biased region" description="Basic residues" evidence="1">
    <location>
        <begin position="9"/>
        <end position="18"/>
    </location>
</feature>
<feature type="compositionally biased region" description="Low complexity" evidence="1">
    <location>
        <begin position="67"/>
        <end position="78"/>
    </location>
</feature>
<gene>
    <name evidence="2" type="ORF">K490DRAFT_63208</name>
</gene>
<dbReference type="OrthoDB" id="428895at2759"/>
<dbReference type="AlphaFoldDB" id="A0A9P4HYT5"/>
<name>A0A9P4HYT5_9PEZI</name>
<feature type="compositionally biased region" description="Basic and acidic residues" evidence="1">
    <location>
        <begin position="564"/>
        <end position="591"/>
    </location>
</feature>
<comment type="caution">
    <text evidence="2">The sequence shown here is derived from an EMBL/GenBank/DDBJ whole genome shotgun (WGS) entry which is preliminary data.</text>
</comment>
<feature type="compositionally biased region" description="Acidic residues" evidence="1">
    <location>
        <begin position="200"/>
        <end position="214"/>
    </location>
</feature>
<feature type="compositionally biased region" description="Basic and acidic residues" evidence="1">
    <location>
        <begin position="95"/>
        <end position="114"/>
    </location>
</feature>
<dbReference type="EMBL" id="ML978713">
    <property type="protein sequence ID" value="KAF2090329.1"/>
    <property type="molecule type" value="Genomic_DNA"/>
</dbReference>
<accession>A0A9P4HYT5</accession>
<keyword evidence="3" id="KW-1185">Reference proteome</keyword>